<evidence type="ECO:0000256" key="1">
    <source>
        <dbReference type="SAM" id="SignalP"/>
    </source>
</evidence>
<protein>
    <recommendedName>
        <fullName evidence="4">Lipoprotein</fullName>
    </recommendedName>
</protein>
<keyword evidence="3" id="KW-1185">Reference proteome</keyword>
<evidence type="ECO:0008006" key="4">
    <source>
        <dbReference type="Google" id="ProtNLM"/>
    </source>
</evidence>
<dbReference type="EMBL" id="CP042582">
    <property type="protein sequence ID" value="QEX21375.1"/>
    <property type="molecule type" value="Genomic_DNA"/>
</dbReference>
<organism evidence="2 3">
    <name type="scientific">Hypericibacter adhaerens</name>
    <dbReference type="NCBI Taxonomy" id="2602016"/>
    <lineage>
        <taxon>Bacteria</taxon>
        <taxon>Pseudomonadati</taxon>
        <taxon>Pseudomonadota</taxon>
        <taxon>Alphaproteobacteria</taxon>
        <taxon>Rhodospirillales</taxon>
        <taxon>Dongiaceae</taxon>
        <taxon>Hypericibacter</taxon>
    </lineage>
</organism>
<feature type="chain" id="PRO_5023836691" description="Lipoprotein" evidence="1">
    <location>
        <begin position="20"/>
        <end position="56"/>
    </location>
</feature>
<dbReference type="PROSITE" id="PS51257">
    <property type="entry name" value="PROKAR_LIPOPROTEIN"/>
    <property type="match status" value="1"/>
</dbReference>
<reference evidence="2 3" key="1">
    <citation type="submission" date="2019-08" db="EMBL/GenBank/DDBJ databases">
        <title>Hyperibacter terrae gen. nov., sp. nov. and Hyperibacter viscosus sp. nov., two new members in the family Rhodospirillaceae isolated from the rhizosphere of Hypericum perforatum.</title>
        <authorList>
            <person name="Noviana Z."/>
        </authorList>
    </citation>
    <scope>NUCLEOTIDE SEQUENCE [LARGE SCALE GENOMIC DNA]</scope>
    <source>
        <strain evidence="2 3">R5959</strain>
    </source>
</reference>
<dbReference type="Proteomes" id="UP000325797">
    <property type="component" value="Chromosome"/>
</dbReference>
<evidence type="ECO:0000313" key="2">
    <source>
        <dbReference type="EMBL" id="QEX21375.1"/>
    </source>
</evidence>
<evidence type="ECO:0000313" key="3">
    <source>
        <dbReference type="Proteomes" id="UP000325797"/>
    </source>
</evidence>
<sequence length="56" mass="5941">MMARLLVVAFALAATLSLAGCSWGTRYQAWGWVDNNCSGNGGIHSDAYCADYVKGP</sequence>
<dbReference type="RefSeq" id="WP_325554180.1">
    <property type="nucleotide sequence ID" value="NZ_DASZSC010000099.1"/>
</dbReference>
<proteinExistence type="predicted"/>
<name>A0A5J6MXE6_9PROT</name>
<dbReference type="KEGG" id="hadh:FRZ61_13000"/>
<gene>
    <name evidence="2" type="ORF">FRZ61_13000</name>
</gene>
<feature type="signal peptide" evidence="1">
    <location>
        <begin position="1"/>
        <end position="19"/>
    </location>
</feature>
<keyword evidence="1" id="KW-0732">Signal</keyword>
<accession>A0A5J6MXE6</accession>
<dbReference type="AlphaFoldDB" id="A0A5J6MXE6"/>